<dbReference type="Proteomes" id="UP000238385">
    <property type="component" value="Unassembled WGS sequence"/>
</dbReference>
<dbReference type="EMBL" id="PXNN01000008">
    <property type="protein sequence ID" value="PSF09224.1"/>
    <property type="molecule type" value="Genomic_DNA"/>
</dbReference>
<comment type="caution">
    <text evidence="3">The sequence shown here is derived from an EMBL/GenBank/DDBJ whole genome shotgun (WGS) entry which is preliminary data.</text>
</comment>
<dbReference type="AlphaFoldDB" id="A0A2T1KGG4"/>
<accession>A0A2T1KGG4</accession>
<reference evidence="3 4" key="1">
    <citation type="submission" date="2018-03" db="EMBL/GenBank/DDBJ databases">
        <title>Marinobacter brunus sp. nov., a marine bacterium of Gamma-proteobacteria isolated from the surface seawater of the South China Sea.</title>
        <authorList>
            <person name="Cheng H."/>
            <person name="Wu Y.-H."/>
            <person name="Xamxidin M."/>
            <person name="Xu X.-W."/>
        </authorList>
    </citation>
    <scope>NUCLEOTIDE SEQUENCE [LARGE SCALE GENOMIC DNA]</scope>
    <source>
        <strain evidence="3 4">JCM 30472</strain>
    </source>
</reference>
<name>A0A2T1KGG4_9GAMM</name>
<proteinExistence type="predicted"/>
<sequence>MTITTARSHHWSRRGMVAPILLLALAARADMEQLDDLALSQVQAQSGITLEMELSMAADRLSYYDDGQGVHLEGLRVGSASDSDQGAFHRIKVDVGTDASLNLEYLVEDRRVEFADIRLAGAPGVGIGGFFFDQSLAGTLSIRQDGGVGGNGYTFDSAYTMTGGRLGYQTNGNTVFLDDVTMDVEALGVTLDLVGSTLEINSPRVTGNWRVGAMRYSSDPASYGRSTNPTTGLPLPSYGGLQGSYEMSSWTGITAGGRSGEGLRLDHEATIYTASFIYLDDDSALAFRDITGEYRIHDLRVDVDQDWSGRPAVALTLGKLEGNLNIGAIEVGSSGASFGSVNLNFLLEDQVFNGRTYRNAVYLQGGGHPDAGPQGLRLAAEWSLRLADLSYTEDGNRIIFSGLQSWGRGDVTVNVTRNEVRNGTRFYDGLRIGFDGLEAGYRINGLRVGSDDAQLQGGTELLLALGFYPAYEFELDGHVTLGAGGASGEGLTVNSDIQIRNGKAAVIAAPYNEGVGEIPQKGLWLTEMTYDGHIRDMTLDVTDGGLAIETGEAWSTMDIGNVRVGTKEDGASFGRVQLQKYELGSTTLVKPGGAGDVCVGATGSSASACGAAGGQWEERGSEGVTIAMKNILARGESNNKKNAILWENNRGVDGRGQPINNTGMGLLVDDIHTSDGGDFNGSGVDDNTYGIRTDLSVDVYQTRVIKKTNGPDSQGIVGNRGDEKIMMPGNPGGYRYVSAPGPGDVANRPLGFAVKAETRFKELSINNIDLVHPTGGHQTVVYGAKLQNFDIRANLTATPIP</sequence>
<dbReference type="Pfam" id="PF19657">
    <property type="entry name" value="DUF6160"/>
    <property type="match status" value="1"/>
</dbReference>
<gene>
    <name evidence="3" type="ORF">C7H08_05400</name>
</gene>
<evidence type="ECO:0000313" key="3">
    <source>
        <dbReference type="EMBL" id="PSF09224.1"/>
    </source>
</evidence>
<feature type="chain" id="PRO_5015771424" description="DUF6160 domain-containing protein" evidence="1">
    <location>
        <begin position="30"/>
        <end position="801"/>
    </location>
</feature>
<evidence type="ECO:0000256" key="1">
    <source>
        <dbReference type="SAM" id="SignalP"/>
    </source>
</evidence>
<dbReference type="InterPro" id="IPR046158">
    <property type="entry name" value="DUF6160"/>
</dbReference>
<keyword evidence="1" id="KW-0732">Signal</keyword>
<evidence type="ECO:0000313" key="4">
    <source>
        <dbReference type="Proteomes" id="UP000238385"/>
    </source>
</evidence>
<feature type="signal peptide" evidence="1">
    <location>
        <begin position="1"/>
        <end position="29"/>
    </location>
</feature>
<dbReference type="RefSeq" id="WP_106670742.1">
    <property type="nucleotide sequence ID" value="NZ_BMFE01000005.1"/>
</dbReference>
<protein>
    <recommendedName>
        <fullName evidence="2">DUF6160 domain-containing protein</fullName>
    </recommendedName>
</protein>
<organism evidence="3 4">
    <name type="scientific">Marinobacter halophilus</name>
    <dbReference type="NCBI Taxonomy" id="1323740"/>
    <lineage>
        <taxon>Bacteria</taxon>
        <taxon>Pseudomonadati</taxon>
        <taxon>Pseudomonadota</taxon>
        <taxon>Gammaproteobacteria</taxon>
        <taxon>Pseudomonadales</taxon>
        <taxon>Marinobacteraceae</taxon>
        <taxon>Marinobacter</taxon>
    </lineage>
</organism>
<keyword evidence="4" id="KW-1185">Reference proteome</keyword>
<dbReference type="OrthoDB" id="6731175at2"/>
<evidence type="ECO:0000259" key="2">
    <source>
        <dbReference type="Pfam" id="PF19657"/>
    </source>
</evidence>
<feature type="domain" description="DUF6160" evidence="2">
    <location>
        <begin position="16"/>
        <end position="90"/>
    </location>
</feature>